<dbReference type="Proteomes" id="UP000015380">
    <property type="component" value="Plasmid p7ME01"/>
</dbReference>
<dbReference type="KEGG" id="cza:CYCME_3037"/>
<organism evidence="1 2">
    <name type="scientific">Cycloclasticus zancles 78-ME</name>
    <dbReference type="NCBI Taxonomy" id="1198232"/>
    <lineage>
        <taxon>Bacteria</taxon>
        <taxon>Pseudomonadati</taxon>
        <taxon>Pseudomonadota</taxon>
        <taxon>Gammaproteobacteria</taxon>
        <taxon>Thiotrichales</taxon>
        <taxon>Piscirickettsiaceae</taxon>
        <taxon>Cycloclasticus</taxon>
    </lineage>
</organism>
<geneLocation type="plasmid" evidence="1 2">
    <name>p7ME01</name>
</geneLocation>
<dbReference type="eggNOG" id="ENOG5031AZX">
    <property type="taxonomic scope" value="Bacteria"/>
</dbReference>
<dbReference type="NCBIfam" id="NF010451">
    <property type="entry name" value="PRK13877.1"/>
    <property type="match status" value="1"/>
</dbReference>
<dbReference type="Pfam" id="PF21983">
    <property type="entry name" value="NikA-like"/>
    <property type="match status" value="1"/>
</dbReference>
<dbReference type="InterPro" id="IPR053842">
    <property type="entry name" value="NikA-like"/>
</dbReference>
<dbReference type="RefSeq" id="WP_020933266.1">
    <property type="nucleotide sequence ID" value="NC_021918.1"/>
</dbReference>
<evidence type="ECO:0000313" key="1">
    <source>
        <dbReference type="EMBL" id="AGS40913.1"/>
    </source>
</evidence>
<keyword evidence="2" id="KW-1185">Reference proteome</keyword>
<protein>
    <submittedName>
        <fullName evidence="1">Conjugal transfer protein TraJ</fullName>
    </submittedName>
</protein>
<dbReference type="AlphaFoldDB" id="S5U131"/>
<dbReference type="HOGENOM" id="CLU_128586_1_0_6"/>
<name>S5U131_9GAMM</name>
<sequence length="129" mass="14471">MSNEIETDKEKKVTRKSSPPIKVYCLPEEKLRIEAQAERAGMSAARYLREVGQGYQIKGVVDFEQVRELARINGDLGRLGGLLKLWLTDDVRTAQFGQSTILAVLSKIEATQEEMGKVMTKVVMPRSES</sequence>
<dbReference type="PATRIC" id="fig|1198232.3.peg.2576"/>
<reference evidence="2" key="1">
    <citation type="journal article" date="2016" name="Environ. Microbiol. Rep.">
        <title>Analysis of defence systems and a conjugative IncP-1 plasmid in the marine polyaromatic hydrocarbons-degrading bacterium Cycloclasticus sp. 78-ME.</title>
        <authorList>
            <person name="Yakimov M.M."/>
            <person name="Crisafi F."/>
            <person name="Messina E."/>
            <person name="Smedile F."/>
            <person name="Lopatina A."/>
            <person name="Denaro R."/>
            <person name="Pieper D.H."/>
            <person name="Golyshin P.N."/>
            <person name="Giuliano L."/>
        </authorList>
    </citation>
    <scope>NUCLEOTIDE SEQUENCE [LARGE SCALE GENOMIC DNA]</scope>
    <source>
        <strain evidence="2">78-ME</strain>
    </source>
</reference>
<gene>
    <name evidence="1" type="ORF">CYCME_3037</name>
</gene>
<evidence type="ECO:0000313" key="2">
    <source>
        <dbReference type="Proteomes" id="UP000015380"/>
    </source>
</evidence>
<accession>S5U131</accession>
<keyword evidence="1" id="KW-0614">Plasmid</keyword>
<proteinExistence type="predicted"/>
<dbReference type="EMBL" id="CP006601">
    <property type="protein sequence ID" value="AGS40913.1"/>
    <property type="molecule type" value="Genomic_DNA"/>
</dbReference>